<name>A0A6V8K5V4_9ACTN</name>
<gene>
    <name evidence="2" type="ORF">Phou_015460</name>
</gene>
<dbReference type="Proteomes" id="UP000482800">
    <property type="component" value="Unassembled WGS sequence"/>
</dbReference>
<evidence type="ECO:0000313" key="3">
    <source>
        <dbReference type="Proteomes" id="UP000482800"/>
    </source>
</evidence>
<accession>A0A6V8K5V4</accession>
<reference evidence="2 3" key="2">
    <citation type="submission" date="2020-03" db="EMBL/GenBank/DDBJ databases">
        <authorList>
            <person name="Ichikawa N."/>
            <person name="Kimura A."/>
            <person name="Kitahashi Y."/>
            <person name="Uohara A."/>
        </authorList>
    </citation>
    <scope>NUCLEOTIDE SEQUENCE [LARGE SCALE GENOMIC DNA]</scope>
    <source>
        <strain evidence="2 3">NBRC 108639</strain>
    </source>
</reference>
<sequence length="207" mass="23132">MACFEPSEVSNHLIDLVVKNFGTTGARDVMPTSNPKLKHSIGTGKETEDVWMFDRLPLLAPGQEWRTFFDSGLSRKETDLPARYELALNFNDMRGRKVDPVESVLDLSMYTGRMWTEIYTIHHAAKALREIEKSVKQWGERTGSGLKVVVRDGDAIDERRRQELANHRARLDALRQQGLAGQSNGENGKRSDDSESAVDTGPGTASD</sequence>
<evidence type="ECO:0000256" key="1">
    <source>
        <dbReference type="SAM" id="MobiDB-lite"/>
    </source>
</evidence>
<keyword evidence="3" id="KW-1185">Reference proteome</keyword>
<dbReference type="AlphaFoldDB" id="A0A6V8K5V4"/>
<proteinExistence type="predicted"/>
<comment type="caution">
    <text evidence="2">The sequence shown here is derived from an EMBL/GenBank/DDBJ whole genome shotgun (WGS) entry which is preliminary data.</text>
</comment>
<dbReference type="EMBL" id="BLPF01000001">
    <property type="protein sequence ID" value="GFJ77366.1"/>
    <property type="molecule type" value="Genomic_DNA"/>
</dbReference>
<feature type="region of interest" description="Disordered" evidence="1">
    <location>
        <begin position="171"/>
        <end position="207"/>
    </location>
</feature>
<protein>
    <submittedName>
        <fullName evidence="2">Uncharacterized protein</fullName>
    </submittedName>
</protein>
<evidence type="ECO:0000313" key="2">
    <source>
        <dbReference type="EMBL" id="GFJ77366.1"/>
    </source>
</evidence>
<organism evidence="2 3">
    <name type="scientific">Phytohabitans houttuyneae</name>
    <dbReference type="NCBI Taxonomy" id="1076126"/>
    <lineage>
        <taxon>Bacteria</taxon>
        <taxon>Bacillati</taxon>
        <taxon>Actinomycetota</taxon>
        <taxon>Actinomycetes</taxon>
        <taxon>Micromonosporales</taxon>
        <taxon>Micromonosporaceae</taxon>
    </lineage>
</organism>
<reference evidence="2 3" key="1">
    <citation type="submission" date="2020-03" db="EMBL/GenBank/DDBJ databases">
        <title>Whole genome shotgun sequence of Phytohabitans houttuyneae NBRC 108639.</title>
        <authorList>
            <person name="Komaki H."/>
            <person name="Tamura T."/>
        </authorList>
    </citation>
    <scope>NUCLEOTIDE SEQUENCE [LARGE SCALE GENOMIC DNA]</scope>
    <source>
        <strain evidence="2 3">NBRC 108639</strain>
    </source>
</reference>